<dbReference type="InParanoid" id="F0ZQQ2"/>
<dbReference type="EMBL" id="GL871128">
    <property type="protein sequence ID" value="EGC33742.1"/>
    <property type="molecule type" value="Genomic_DNA"/>
</dbReference>
<accession>F0ZQQ2</accession>
<keyword evidence="2" id="KW-1185">Reference proteome</keyword>
<gene>
    <name evidence="1" type="ORF">DICPUDRAFT_80518</name>
</gene>
<dbReference type="Pfam" id="PF15019">
    <property type="entry name" value="C9orf72-like"/>
    <property type="match status" value="1"/>
</dbReference>
<sequence length="295" mass="33447">MSLDYNIGLGYIYSKTMSNFESSSTLTYQKKRSLFDAIYQKLLVNGSPPLNGDNNTSGVNIRKKKLGTSKSSSIPVDLTHLYTFQIFQGAQLSVWHDTAGPVVEQLWKYKDIGSDFQAFIARQTLCGLDPKNTADEIRFNIYPDQGFMVLSHIFNSKYNDSLTKFALSVFLSITNFNEYLPIHDIIVDRVTCLSCKLLKNYSLNITDHLELFTKELVLTMINVEQLFLSGYPSINISSTCFNEPKIDQEFLVRALTSHFQTYGSTIVIGSNPETVLMWMDTISLFLTPKERKLAS</sequence>
<dbReference type="GO" id="GO:0005085">
    <property type="term" value="F:guanyl-nucleotide exchange factor activity"/>
    <property type="evidence" value="ECO:0007669"/>
    <property type="project" value="InterPro"/>
</dbReference>
<dbReference type="PROSITE" id="PS51835">
    <property type="entry name" value="DENN_C9ORF72"/>
    <property type="match status" value="1"/>
</dbReference>
<dbReference type="AlphaFoldDB" id="F0ZQQ2"/>
<dbReference type="STRING" id="5786.F0ZQQ2"/>
<dbReference type="RefSeq" id="XP_003289741.1">
    <property type="nucleotide sequence ID" value="XM_003289693.1"/>
</dbReference>
<proteinExistence type="predicted"/>
<evidence type="ECO:0000313" key="2">
    <source>
        <dbReference type="Proteomes" id="UP000001064"/>
    </source>
</evidence>
<feature type="non-terminal residue" evidence="1">
    <location>
        <position position="295"/>
    </location>
</feature>
<dbReference type="FunCoup" id="F0ZQQ2">
    <property type="interactions" value="4"/>
</dbReference>
<dbReference type="PANTHER" id="PTHR31855:SF2">
    <property type="entry name" value="GUANINE NUCLEOTIDE EXCHANGE FACTOR C9ORF72"/>
    <property type="match status" value="1"/>
</dbReference>
<protein>
    <submittedName>
        <fullName evidence="1">Uncharacterized protein</fullName>
    </submittedName>
</protein>
<dbReference type="VEuPathDB" id="AmoebaDB:DICPUDRAFT_80518"/>
<reference evidence="2" key="1">
    <citation type="journal article" date="2011" name="Genome Biol.">
        <title>Comparative genomics of the social amoebae Dictyostelium discoideum and Dictyostelium purpureum.</title>
        <authorList>
            <consortium name="US DOE Joint Genome Institute (JGI-PGF)"/>
            <person name="Sucgang R."/>
            <person name="Kuo A."/>
            <person name="Tian X."/>
            <person name="Salerno W."/>
            <person name="Parikh A."/>
            <person name="Feasley C.L."/>
            <person name="Dalin E."/>
            <person name="Tu H."/>
            <person name="Huang E."/>
            <person name="Barry K."/>
            <person name="Lindquist E."/>
            <person name="Shapiro H."/>
            <person name="Bruce D."/>
            <person name="Schmutz J."/>
            <person name="Salamov A."/>
            <person name="Fey P."/>
            <person name="Gaudet P."/>
            <person name="Anjard C."/>
            <person name="Babu M.M."/>
            <person name="Basu S."/>
            <person name="Bushmanova Y."/>
            <person name="van der Wel H."/>
            <person name="Katoh-Kurasawa M."/>
            <person name="Dinh C."/>
            <person name="Coutinho P.M."/>
            <person name="Saito T."/>
            <person name="Elias M."/>
            <person name="Schaap P."/>
            <person name="Kay R.R."/>
            <person name="Henrissat B."/>
            <person name="Eichinger L."/>
            <person name="Rivero F."/>
            <person name="Putnam N.H."/>
            <person name="West C.M."/>
            <person name="Loomis W.F."/>
            <person name="Chisholm R.L."/>
            <person name="Shaulsky G."/>
            <person name="Strassmann J.E."/>
            <person name="Queller D.C."/>
            <person name="Kuspa A."/>
            <person name="Grigoriev I.V."/>
        </authorList>
    </citation>
    <scope>NUCLEOTIDE SEQUENCE [LARGE SCALE GENOMIC DNA]</scope>
    <source>
        <strain evidence="2">QSDP1</strain>
    </source>
</reference>
<dbReference type="PANTHER" id="PTHR31855">
    <property type="entry name" value="GUANINE NUCLEOTIDE EXCHANGE C9ORF72"/>
    <property type="match status" value="1"/>
</dbReference>
<name>F0ZQQ2_DICPU</name>
<evidence type="ECO:0000313" key="1">
    <source>
        <dbReference type="EMBL" id="EGC33742.1"/>
    </source>
</evidence>
<dbReference type="KEGG" id="dpp:DICPUDRAFT_80518"/>
<dbReference type="GeneID" id="10503088"/>
<dbReference type="InterPro" id="IPR027819">
    <property type="entry name" value="C9orf72"/>
</dbReference>
<dbReference type="eggNOG" id="ENOG502RBSX">
    <property type="taxonomic scope" value="Eukaryota"/>
</dbReference>
<organism evidence="1 2">
    <name type="scientific">Dictyostelium purpureum</name>
    <name type="common">Slime mold</name>
    <dbReference type="NCBI Taxonomy" id="5786"/>
    <lineage>
        <taxon>Eukaryota</taxon>
        <taxon>Amoebozoa</taxon>
        <taxon>Evosea</taxon>
        <taxon>Eumycetozoa</taxon>
        <taxon>Dictyostelia</taxon>
        <taxon>Dictyosteliales</taxon>
        <taxon>Dictyosteliaceae</taxon>
        <taxon>Dictyostelium</taxon>
    </lineage>
</organism>
<dbReference type="OrthoDB" id="17850at2759"/>
<dbReference type="Proteomes" id="UP000001064">
    <property type="component" value="Unassembled WGS sequence"/>
</dbReference>